<accession>A0AAV5TPJ1</accession>
<feature type="transmembrane region" description="Helical" evidence="3">
    <location>
        <begin position="107"/>
        <end position="133"/>
    </location>
</feature>
<feature type="compositionally biased region" description="Basic and acidic residues" evidence="2">
    <location>
        <begin position="471"/>
        <end position="481"/>
    </location>
</feature>
<feature type="transmembrane region" description="Helical" evidence="3">
    <location>
        <begin position="34"/>
        <end position="58"/>
    </location>
</feature>
<keyword evidence="3" id="KW-0812">Transmembrane</keyword>
<dbReference type="EMBL" id="BTSX01000004">
    <property type="protein sequence ID" value="GMS95979.1"/>
    <property type="molecule type" value="Genomic_DNA"/>
</dbReference>
<keyword evidence="3" id="KW-0472">Membrane</keyword>
<gene>
    <name evidence="4" type="ORF">PENTCL1PPCAC_18154</name>
</gene>
<feature type="transmembrane region" description="Helical" evidence="3">
    <location>
        <begin position="271"/>
        <end position="295"/>
    </location>
</feature>
<dbReference type="Proteomes" id="UP001432027">
    <property type="component" value="Unassembled WGS sequence"/>
</dbReference>
<sequence length="499" mass="57473">MYHDCFENRTNHACRFIAIYADLTLIDTSLQETIFILMNVLEGFTHIIVTFVVTLSIGTVKNCARFHPNIARIFLFFISHSYVYFSSRIVILLFQNGIFEIDGLGKISYTFLMIFSVLRVYHLYSCVFIFTAFCVERSLATINLEDYENRRNPTASIIILATVFLVSAGLGMDTTYADPVMSIPLKIILVTIVTFASGVASIVLHKHNLNHIKVMEKQIHRYKLSTRFQIVENCRAFELLRNVAIVATTGISLAAIGLVYCMYIITDPGWASVAGVIFDTLNAVVFASVIIICCFSQPFWRDEFRAKLRIPRHVIIHPFTSTESIRESYFADLTKSWESKQAWECQPQGRTRHTRDSPNYSSYRWTHSFTLISLAASLFCAVFIMLSGGSRFKDENTLHMIYLIYEIVCFFSFFLIILFIGYFGYITYSLQIEANQLRQQIYSKWLLDRAIALQKLNREVNEDEELVKAAKEKKKKQDDANPMHQKTIEEEEKYENVSG</sequence>
<feature type="region of interest" description="Disordered" evidence="2">
    <location>
        <begin position="471"/>
        <end position="499"/>
    </location>
</feature>
<reference evidence="4" key="1">
    <citation type="submission" date="2023-10" db="EMBL/GenBank/DDBJ databases">
        <title>Genome assembly of Pristionchus species.</title>
        <authorList>
            <person name="Yoshida K."/>
            <person name="Sommer R.J."/>
        </authorList>
    </citation>
    <scope>NUCLEOTIDE SEQUENCE</scope>
    <source>
        <strain evidence="4">RS0144</strain>
    </source>
</reference>
<feature type="transmembrane region" description="Helical" evidence="3">
    <location>
        <begin position="70"/>
        <end position="95"/>
    </location>
</feature>
<feature type="transmembrane region" description="Helical" evidence="3">
    <location>
        <begin position="183"/>
        <end position="204"/>
    </location>
</feature>
<evidence type="ECO:0008006" key="6">
    <source>
        <dbReference type="Google" id="ProtNLM"/>
    </source>
</evidence>
<protein>
    <recommendedName>
        <fullName evidence="6">G protein-coupled receptor</fullName>
    </recommendedName>
</protein>
<feature type="transmembrane region" description="Helical" evidence="3">
    <location>
        <begin position="243"/>
        <end position="265"/>
    </location>
</feature>
<dbReference type="PANTHER" id="PTHR23128">
    <property type="entry name" value="SERPENTINE RECEPTOR, CLASS E (EPSILON)-RELATED"/>
    <property type="match status" value="1"/>
</dbReference>
<name>A0AAV5TPJ1_9BILA</name>
<evidence type="ECO:0000313" key="4">
    <source>
        <dbReference type="EMBL" id="GMS95979.1"/>
    </source>
</evidence>
<dbReference type="Pfam" id="PF03125">
    <property type="entry name" value="Sre"/>
    <property type="match status" value="1"/>
</dbReference>
<evidence type="ECO:0000256" key="2">
    <source>
        <dbReference type="SAM" id="MobiDB-lite"/>
    </source>
</evidence>
<keyword evidence="5" id="KW-1185">Reference proteome</keyword>
<dbReference type="InterPro" id="IPR004151">
    <property type="entry name" value="7TM_GPCR_serpentine_rcpt_Sre"/>
</dbReference>
<feature type="non-terminal residue" evidence="4">
    <location>
        <position position="499"/>
    </location>
</feature>
<feature type="transmembrane region" description="Helical" evidence="3">
    <location>
        <begin position="369"/>
        <end position="388"/>
    </location>
</feature>
<comment type="caution">
    <text evidence="4">The sequence shown here is derived from an EMBL/GenBank/DDBJ whole genome shotgun (WGS) entry which is preliminary data.</text>
</comment>
<comment type="similarity">
    <text evidence="1">Belongs to the nematode receptor-like protein sre family.</text>
</comment>
<proteinExistence type="inferred from homology"/>
<evidence type="ECO:0000256" key="3">
    <source>
        <dbReference type="SAM" id="Phobius"/>
    </source>
</evidence>
<dbReference type="AlphaFoldDB" id="A0AAV5TPJ1"/>
<feature type="transmembrane region" description="Helical" evidence="3">
    <location>
        <begin position="154"/>
        <end position="171"/>
    </location>
</feature>
<dbReference type="GO" id="GO:0007606">
    <property type="term" value="P:sensory perception of chemical stimulus"/>
    <property type="evidence" value="ECO:0007669"/>
    <property type="project" value="InterPro"/>
</dbReference>
<evidence type="ECO:0000313" key="5">
    <source>
        <dbReference type="Proteomes" id="UP001432027"/>
    </source>
</evidence>
<organism evidence="4 5">
    <name type="scientific">Pristionchus entomophagus</name>
    <dbReference type="NCBI Taxonomy" id="358040"/>
    <lineage>
        <taxon>Eukaryota</taxon>
        <taxon>Metazoa</taxon>
        <taxon>Ecdysozoa</taxon>
        <taxon>Nematoda</taxon>
        <taxon>Chromadorea</taxon>
        <taxon>Rhabditida</taxon>
        <taxon>Rhabditina</taxon>
        <taxon>Diplogasteromorpha</taxon>
        <taxon>Diplogasteroidea</taxon>
        <taxon>Neodiplogasteridae</taxon>
        <taxon>Pristionchus</taxon>
    </lineage>
</organism>
<keyword evidence="3" id="KW-1133">Transmembrane helix</keyword>
<evidence type="ECO:0000256" key="1">
    <source>
        <dbReference type="ARBA" id="ARBA00006803"/>
    </source>
</evidence>
<feature type="transmembrane region" description="Helical" evidence="3">
    <location>
        <begin position="400"/>
        <end position="428"/>
    </location>
</feature>
<dbReference type="PANTHER" id="PTHR23128:SF132">
    <property type="entry name" value="SERPENTINE RECEPTOR, CLASS E (EPSILON)-RELATED"/>
    <property type="match status" value="1"/>
</dbReference>
<dbReference type="GO" id="GO:0016020">
    <property type="term" value="C:membrane"/>
    <property type="evidence" value="ECO:0007669"/>
    <property type="project" value="InterPro"/>
</dbReference>